<evidence type="ECO:0000313" key="2">
    <source>
        <dbReference type="Proteomes" id="UP000805085"/>
    </source>
</evidence>
<organism evidence="1 2">
    <name type="scientific">Winogradskyella litoriviva</name>
    <dbReference type="NCBI Taxonomy" id="1220182"/>
    <lineage>
        <taxon>Bacteria</taxon>
        <taxon>Pseudomonadati</taxon>
        <taxon>Bacteroidota</taxon>
        <taxon>Flavobacteriia</taxon>
        <taxon>Flavobacteriales</taxon>
        <taxon>Flavobacteriaceae</taxon>
        <taxon>Winogradskyella</taxon>
    </lineage>
</organism>
<reference evidence="1 2" key="1">
    <citation type="journal article" date="2015" name="Int. J. Syst. Evol. Microbiol.">
        <title>Winogradskyella litoriviva sp. nov., isolated from coastal seawater.</title>
        <authorList>
            <person name="Nedashkovskaya O.I."/>
            <person name="Kukhlevskiy A.D."/>
            <person name="Zhukova N.V."/>
            <person name="Kim S.J."/>
            <person name="Rhee S.K."/>
            <person name="Mikhailov V.V."/>
        </authorList>
    </citation>
    <scope>NUCLEOTIDE SEQUENCE [LARGE SCALE GENOMIC DNA]</scope>
    <source>
        <strain evidence="1 2">KMM6491</strain>
    </source>
</reference>
<gene>
    <name evidence="1" type="ORF">HNV10_11350</name>
</gene>
<name>A0ABX2E6Y9_9FLAO</name>
<dbReference type="EMBL" id="JABRWQ010000004">
    <property type="protein sequence ID" value="NRD23842.1"/>
    <property type="molecule type" value="Genomic_DNA"/>
</dbReference>
<dbReference type="Proteomes" id="UP000805085">
    <property type="component" value="Unassembled WGS sequence"/>
</dbReference>
<dbReference type="RefSeq" id="WP_173301468.1">
    <property type="nucleotide sequence ID" value="NZ_JABRWQ010000004.1"/>
</dbReference>
<proteinExistence type="predicted"/>
<protein>
    <submittedName>
        <fullName evidence="1">Deoxyribose-phosphate aldolase</fullName>
    </submittedName>
</protein>
<sequence>MKNYLLIVFAVLLLGCKNENSNINTSNIEADVNGLSADEIINKSIEVSGGEKFKMSSLKFEFRDVYYQALRKNHEFLLVRILVKDNDSIFDMLSNVGFERYDNKDFVKLEDSIAKTYEASVNSVHYFSVLPYGLNDEAVNKTLLKPEEIKGKDYYKIKVTFSQEGGGEDYEDVFVYWIDKVSFKLEYLAYSYNEESGVGMRFREAYNERYINGLRFVDYNNYKTKDKSIILENLGKAFENNQLELLSKIELKNLEVQLINN</sequence>
<dbReference type="PROSITE" id="PS51257">
    <property type="entry name" value="PROKAR_LIPOPROTEIN"/>
    <property type="match status" value="1"/>
</dbReference>
<dbReference type="Pfam" id="PF20113">
    <property type="entry name" value="DUF6503"/>
    <property type="match status" value="1"/>
</dbReference>
<dbReference type="InterPro" id="IPR045444">
    <property type="entry name" value="DUF6503"/>
</dbReference>
<comment type="caution">
    <text evidence="1">The sequence shown here is derived from an EMBL/GenBank/DDBJ whole genome shotgun (WGS) entry which is preliminary data.</text>
</comment>
<accession>A0ABX2E6Y9</accession>
<keyword evidence="2" id="KW-1185">Reference proteome</keyword>
<evidence type="ECO:0000313" key="1">
    <source>
        <dbReference type="EMBL" id="NRD23842.1"/>
    </source>
</evidence>